<evidence type="ECO:0000256" key="1">
    <source>
        <dbReference type="SAM" id="MobiDB-lite"/>
    </source>
</evidence>
<feature type="region of interest" description="Disordered" evidence="1">
    <location>
        <begin position="519"/>
        <end position="589"/>
    </location>
</feature>
<gene>
    <name evidence="2" type="ORF">E6O75_ATG08733</name>
</gene>
<keyword evidence="2" id="KW-0808">Transferase</keyword>
<feature type="compositionally biased region" description="Polar residues" evidence="1">
    <location>
        <begin position="519"/>
        <end position="555"/>
    </location>
</feature>
<feature type="compositionally biased region" description="Polar residues" evidence="1">
    <location>
        <begin position="454"/>
        <end position="467"/>
    </location>
</feature>
<dbReference type="Proteomes" id="UP000298493">
    <property type="component" value="Unassembled WGS sequence"/>
</dbReference>
<name>A0A4Z1NGW6_9PEZI</name>
<feature type="compositionally biased region" description="Polar residues" evidence="1">
    <location>
        <begin position="671"/>
        <end position="701"/>
    </location>
</feature>
<accession>A0A4Z1NGW6</accession>
<keyword evidence="3" id="KW-1185">Reference proteome</keyword>
<organism evidence="2 3">
    <name type="scientific">Venturia nashicola</name>
    <dbReference type="NCBI Taxonomy" id="86259"/>
    <lineage>
        <taxon>Eukaryota</taxon>
        <taxon>Fungi</taxon>
        <taxon>Dikarya</taxon>
        <taxon>Ascomycota</taxon>
        <taxon>Pezizomycotina</taxon>
        <taxon>Dothideomycetes</taxon>
        <taxon>Pleosporomycetidae</taxon>
        <taxon>Venturiales</taxon>
        <taxon>Venturiaceae</taxon>
        <taxon>Venturia</taxon>
    </lineage>
</organism>
<sequence>MFLSMLAGDVAHSHGHEFSRTPTPPAGTTHGPPLGRHLTLPRAVLPSTRQRPHGPSPLGSLVRRSTTPARNASIKLTMAELKEEPEEEMEEKDSRHSEDSLSGFRMPGAFHGSSHTQEHIKPSATVSITVAPTAPLVQAVISAPKRSLASPTVLSPMSLDTPTTKTFEDPNIAAVTRRSRGPKTTLRFAHPIPTLPLGKHGILRPKVLLQLQQRRESSGFHRPLYDVVPANRFTPRTKIGQKIHRLHKGKHGLEVDDLVVINAEDYSVSDTSSEEIEIMDPRAVVGVISPTFAATVATTVAEFTIENTVWCIKAGLNGASYTLESQGETPHIARWYIPKRKRNSVIVGASVPAAMQERKFYFTTILPDSKQHPIIASMTKTSLEVSDTYTIASREVDIVTDETTRKLIVMSAAWVFFMEGWSNNYKVKPRSNFCPRSHARANSLPIEPTRRRSIFTQSPSRSPSLQPTPVEGFSCSSSLKSSEALSSLNRHTPVAFHVAEAGAEPEQDELRTSNLTVTDDRQASATSQTSTPGTLSQAQQAHLPSNAPTTSVTEDWSSRARTPGPVVVPKVQDGCNNDKRKRRSWGHHELRPRVSSLARSMSHCLGRDRPHSLNADSACDIPIASIEERPLSPQSGVQQFRRISQRLLRLNLGHSDATNVTAEAVRPLTPLQLSSAPPSRPTTAKSMAPSETTTLDNTSLHNAPPKADLEFAADSQRGSSTRDTQPLITNAGLMSAPQSTDTLPDPGQVNWWQQYDQFIAKDSFRKMERNCSPVIERYSLEQSQQQSQETPQEILPTMSQERRPLQMPSPEVGASLQSPSQKVEAPLVEPPKQIIISMETDGPFCPVGSPVARSRRTNIWKEKLRSKLHV</sequence>
<dbReference type="AlphaFoldDB" id="A0A4Z1NGW6"/>
<reference evidence="2 3" key="1">
    <citation type="submission" date="2019-04" db="EMBL/GenBank/DDBJ databases">
        <title>High contiguity whole genome sequence and gene annotation resource for two Venturia nashicola isolates.</title>
        <authorList>
            <person name="Prokchorchik M."/>
            <person name="Won K."/>
            <person name="Lee Y."/>
            <person name="Choi E.D."/>
            <person name="Segonzac C."/>
            <person name="Sohn K.H."/>
        </authorList>
    </citation>
    <scope>NUCLEOTIDE SEQUENCE [LARGE SCALE GENOMIC DNA]</scope>
    <source>
        <strain evidence="2 3">PRI2</strain>
    </source>
</reference>
<feature type="region of interest" description="Disordered" evidence="1">
    <location>
        <begin position="802"/>
        <end position="823"/>
    </location>
</feature>
<feature type="region of interest" description="Disordered" evidence="1">
    <location>
        <begin position="670"/>
        <end position="705"/>
    </location>
</feature>
<feature type="region of interest" description="Disordered" evidence="1">
    <location>
        <begin position="13"/>
        <end position="100"/>
    </location>
</feature>
<dbReference type="EMBL" id="SNSC02000022">
    <property type="protein sequence ID" value="TID14587.1"/>
    <property type="molecule type" value="Genomic_DNA"/>
</dbReference>
<evidence type="ECO:0000313" key="2">
    <source>
        <dbReference type="EMBL" id="TID14587.1"/>
    </source>
</evidence>
<evidence type="ECO:0000313" key="3">
    <source>
        <dbReference type="Proteomes" id="UP000298493"/>
    </source>
</evidence>
<comment type="caution">
    <text evidence="2">The sequence shown here is derived from an EMBL/GenBank/DDBJ whole genome shotgun (WGS) entry which is preliminary data.</text>
</comment>
<feature type="region of interest" description="Disordered" evidence="1">
    <location>
        <begin position="444"/>
        <end position="473"/>
    </location>
</feature>
<dbReference type="GO" id="GO:0016740">
    <property type="term" value="F:transferase activity"/>
    <property type="evidence" value="ECO:0007669"/>
    <property type="project" value="UniProtKB-KW"/>
</dbReference>
<proteinExistence type="predicted"/>
<protein>
    <submittedName>
        <fullName evidence="2">Dolichyl pyrophosphate Glc1Man9GlcNAc2 alpha-1-3-glucosyltransferase</fullName>
    </submittedName>
</protein>
<feature type="compositionally biased region" description="Low complexity" evidence="1">
    <location>
        <begin position="26"/>
        <end position="35"/>
    </location>
</feature>